<dbReference type="Proteomes" id="UP000194236">
    <property type="component" value="Unassembled WGS sequence"/>
</dbReference>
<dbReference type="AlphaFoldDB" id="A0A1Y3AUR1"/>
<sequence length="209" mass="24265">MELLLYYNDGKSLTPIGLLTGTLQNEIHDIHSILNFGQLQPIHNHDNNYCLNWFNYSPDDKLLTDHYDYLMATHEFSPNESNLLIYAHDDAEVYVFDEAYHGFTFIRPSFLELKGTLSRMFIIAENLIGPIDEVIEERIHLDPKINSCTVEVINGSLLVFICDHQTFYILPTMDCHYKMKIPIIDHSIATDNFLENHKLLKMITLRDSS</sequence>
<organism evidence="1 2">
    <name type="scientific">Euroglyphus maynei</name>
    <name type="common">Mayne's house dust mite</name>
    <dbReference type="NCBI Taxonomy" id="6958"/>
    <lineage>
        <taxon>Eukaryota</taxon>
        <taxon>Metazoa</taxon>
        <taxon>Ecdysozoa</taxon>
        <taxon>Arthropoda</taxon>
        <taxon>Chelicerata</taxon>
        <taxon>Arachnida</taxon>
        <taxon>Acari</taxon>
        <taxon>Acariformes</taxon>
        <taxon>Sarcoptiformes</taxon>
        <taxon>Astigmata</taxon>
        <taxon>Psoroptidia</taxon>
        <taxon>Analgoidea</taxon>
        <taxon>Pyroglyphidae</taxon>
        <taxon>Pyroglyphinae</taxon>
        <taxon>Euroglyphus</taxon>
    </lineage>
</organism>
<evidence type="ECO:0000313" key="2">
    <source>
        <dbReference type="Proteomes" id="UP000194236"/>
    </source>
</evidence>
<dbReference type="EMBL" id="MUJZ01057292">
    <property type="protein sequence ID" value="OTF72222.1"/>
    <property type="molecule type" value="Genomic_DNA"/>
</dbReference>
<comment type="caution">
    <text evidence="1">The sequence shown here is derived from an EMBL/GenBank/DDBJ whole genome shotgun (WGS) entry which is preliminary data.</text>
</comment>
<dbReference type="OrthoDB" id="10361467at2759"/>
<proteinExistence type="predicted"/>
<accession>A0A1Y3AUR1</accession>
<keyword evidence="2" id="KW-1185">Reference proteome</keyword>
<reference evidence="1 2" key="1">
    <citation type="submission" date="2017-03" db="EMBL/GenBank/DDBJ databases">
        <title>Genome Survey of Euroglyphus maynei.</title>
        <authorList>
            <person name="Arlian L.G."/>
            <person name="Morgan M.S."/>
            <person name="Rider S.D."/>
        </authorList>
    </citation>
    <scope>NUCLEOTIDE SEQUENCE [LARGE SCALE GENOMIC DNA]</scope>
    <source>
        <strain evidence="1">Arlian Lab</strain>
        <tissue evidence="1">Whole body</tissue>
    </source>
</reference>
<protein>
    <submittedName>
        <fullName evidence="1">Uncharacterized protein</fullName>
    </submittedName>
</protein>
<evidence type="ECO:0000313" key="1">
    <source>
        <dbReference type="EMBL" id="OTF72222.1"/>
    </source>
</evidence>
<gene>
    <name evidence="1" type="ORF">BLA29_000344</name>
</gene>
<name>A0A1Y3AUR1_EURMA</name>